<evidence type="ECO:0000256" key="1">
    <source>
        <dbReference type="ARBA" id="ARBA00022614"/>
    </source>
</evidence>
<sequence length="1385" mass="154960">MGASILASLVDAALSKVMAVASDQFTSLVDAVASTMTPSASDQFNLAVGWNNDLTEFRDKMKTLRGFLQDANEKNVSGHLALKKWLQDLRDIADEADDILEEVAYEGMQREVQKSKVRRSTFLHPSPWLFRQKMANRVANLNKRLADIHLSAAQLGLQTKLANVVPEPRGRAGRETHSFLSSQVFGRDEDVSKIVSFLVDSSSQHDLPVMIIVGMAGLGKTTIAKAVLKNDKIREHFGDNKMWVCVSENFDVKMILMEMLKSCGGSSSGDGDFGSKDIVMKKIQEKLGEKNYLLILDDVWNEERQKWEDLRDCLLGISGSNGSRGKVLVTTRLEDVASLMALPDGHIHRPRQLNEDECWSIIKQRAFGDNSVTEGLEGIGKQIAKRCKGIPLVASIIGAILQKKRDKREWQAITENCVWDSLEKQEGILDIVKFSYDRLPTLALRQCFAFCSIFPKDFVMEREMLIQLWMAQGFLESPEEISNMAAEDIGDKYFRYLLSYSLFQEEWRDNVTGSVICCKMHDLIHDFAQSISKSETLIVEGQPGSSICHDVRHLNLIDGREMVPSILEDVAKKLQTLFSKHSFSNGVQVDLMRLRVLSLEDACDALEDACDAKQLPMCFGNLKRLRYLDISGTQIEELPEFVFELYNLQTFRFMECRSLKIPPRGIGDLINLKHIYFSDEERMPADLGRLTNLQTLPLFFVGTIEGRKVEELGSLSELKGALNIFKLELVTGKSEAEAAKLKEKAIKDLEFQWSGGEGNQDKDEDVLEGLQPHSNIRRLRIAGYGGRKLASWMLSLNNLVVLTIVNCKMLHRIPDISGLLPLQRLHVHNCDEVTSLGDGDGAFTSLKQLSIYNCGKLEGALVSGLSSLKKLSIVDCSVINSIGDCLSSSTCLKKLCLQSVPKLKFIPSLEGLVSLKTINVDGCDELERLPSGLSSCTALEKLEIRKCSNLVSSPKELKQLQYLVELVFEKCPKLKFIPRLEGLVSLKTVNVDGCDELERLPSGLSSCTALEKLEIRRCSNLVSIPEELKQLQSLVELEFWGCPKLKFIPSLEGLVSLKTLDIIDCDELEHLPSGLSSCTALEKLQIRRCPNLVSIPEELKQLQSLVELCIQHCPKLRSFPKEILGSLASLKKLELGPFSEELKEFPDLSSTSSLEVLHLEGSGESLTLPHQIDCLTALRNLWIQSFNGVEKALLGNLSCLKSLTIWNCTRLTCLSGGLSSVEELWIAYCPNLVSFQEELKELHSLTILGCPKFVGFLEGSLGCFTRLKRLRIGPFSEELEEFPSLSSIPASLEDLTLTGWEKLTHLPQIQHITALKKLSIKDFDGMESLPDWFNNLSSLQQLYIWFCPNKLKERCTKGSGLDWDKISHIPHITISGETIQFQSED</sequence>
<dbReference type="InterPro" id="IPR042197">
    <property type="entry name" value="Apaf_helical"/>
</dbReference>
<evidence type="ECO:0000256" key="4">
    <source>
        <dbReference type="ARBA" id="ARBA00022821"/>
    </source>
</evidence>
<gene>
    <name evidence="12" type="ORF">SLEP1_g38234</name>
</gene>
<evidence type="ECO:0000256" key="3">
    <source>
        <dbReference type="ARBA" id="ARBA00022741"/>
    </source>
</evidence>
<evidence type="ECO:0000259" key="11">
    <source>
        <dbReference type="Pfam" id="PF25019"/>
    </source>
</evidence>
<dbReference type="Pfam" id="PF00931">
    <property type="entry name" value="NB-ARC"/>
    <property type="match status" value="1"/>
</dbReference>
<dbReference type="InterPro" id="IPR032675">
    <property type="entry name" value="LRR_dom_sf"/>
</dbReference>
<evidence type="ECO:0000256" key="5">
    <source>
        <dbReference type="ARBA" id="ARBA00022840"/>
    </source>
</evidence>
<feature type="domain" description="R13L1/DRL21-like LRR repeat region" evidence="11">
    <location>
        <begin position="710"/>
        <end position="830"/>
    </location>
</feature>
<dbReference type="GO" id="GO:0005524">
    <property type="term" value="F:ATP binding"/>
    <property type="evidence" value="ECO:0007669"/>
    <property type="project" value="UniProtKB-KW"/>
</dbReference>
<accession>A0AAV5KXH6</accession>
<evidence type="ECO:0008006" key="14">
    <source>
        <dbReference type="Google" id="ProtNLM"/>
    </source>
</evidence>
<dbReference type="GO" id="GO:0006952">
    <property type="term" value="P:defense response"/>
    <property type="evidence" value="ECO:0007669"/>
    <property type="project" value="UniProtKB-KW"/>
</dbReference>
<organism evidence="12 13">
    <name type="scientific">Rubroshorea leprosula</name>
    <dbReference type="NCBI Taxonomy" id="152421"/>
    <lineage>
        <taxon>Eukaryota</taxon>
        <taxon>Viridiplantae</taxon>
        <taxon>Streptophyta</taxon>
        <taxon>Embryophyta</taxon>
        <taxon>Tracheophyta</taxon>
        <taxon>Spermatophyta</taxon>
        <taxon>Magnoliopsida</taxon>
        <taxon>eudicotyledons</taxon>
        <taxon>Gunneridae</taxon>
        <taxon>Pentapetalae</taxon>
        <taxon>rosids</taxon>
        <taxon>malvids</taxon>
        <taxon>Malvales</taxon>
        <taxon>Dipterocarpaceae</taxon>
        <taxon>Rubroshorea</taxon>
    </lineage>
</organism>
<proteinExistence type="predicted"/>
<keyword evidence="5" id="KW-0067">ATP-binding</keyword>
<keyword evidence="13" id="KW-1185">Reference proteome</keyword>
<dbReference type="Proteomes" id="UP001054252">
    <property type="component" value="Unassembled WGS sequence"/>
</dbReference>
<feature type="domain" description="NB-ARC" evidence="6">
    <location>
        <begin position="188"/>
        <end position="368"/>
    </location>
</feature>
<evidence type="ECO:0000259" key="10">
    <source>
        <dbReference type="Pfam" id="PF23598"/>
    </source>
</evidence>
<dbReference type="PRINTS" id="PR00364">
    <property type="entry name" value="DISEASERSIST"/>
</dbReference>
<reference evidence="12 13" key="1">
    <citation type="journal article" date="2021" name="Commun. Biol.">
        <title>The genome of Shorea leprosula (Dipterocarpaceae) highlights the ecological relevance of drought in aseasonal tropical rainforests.</title>
        <authorList>
            <person name="Ng K.K.S."/>
            <person name="Kobayashi M.J."/>
            <person name="Fawcett J.A."/>
            <person name="Hatakeyama M."/>
            <person name="Paape T."/>
            <person name="Ng C.H."/>
            <person name="Ang C.C."/>
            <person name="Tnah L.H."/>
            <person name="Lee C.T."/>
            <person name="Nishiyama T."/>
            <person name="Sese J."/>
            <person name="O'Brien M.J."/>
            <person name="Copetti D."/>
            <person name="Mohd Noor M.I."/>
            <person name="Ong R.C."/>
            <person name="Putra M."/>
            <person name="Sireger I.Z."/>
            <person name="Indrioko S."/>
            <person name="Kosugi Y."/>
            <person name="Izuno A."/>
            <person name="Isagi Y."/>
            <person name="Lee S.L."/>
            <person name="Shimizu K.K."/>
        </authorList>
    </citation>
    <scope>NUCLEOTIDE SEQUENCE [LARGE SCALE GENOMIC DNA]</scope>
    <source>
        <strain evidence="12">214</strain>
    </source>
</reference>
<evidence type="ECO:0000259" key="6">
    <source>
        <dbReference type="Pfam" id="PF00931"/>
    </source>
</evidence>
<evidence type="ECO:0000259" key="9">
    <source>
        <dbReference type="Pfam" id="PF23559"/>
    </source>
</evidence>
<keyword evidence="2" id="KW-0677">Repeat</keyword>
<dbReference type="FunFam" id="1.10.10.10:FF:000322">
    <property type="entry name" value="Probable disease resistance protein At1g63360"/>
    <property type="match status" value="1"/>
</dbReference>
<keyword evidence="4" id="KW-0611">Plant defense</keyword>
<dbReference type="Pfam" id="PF23559">
    <property type="entry name" value="WHD_DRP"/>
    <property type="match status" value="1"/>
</dbReference>
<dbReference type="Pfam" id="PF18052">
    <property type="entry name" value="Rx_N"/>
    <property type="match status" value="1"/>
</dbReference>
<feature type="domain" description="Disease resistance R13L4/SHOC-2-like LRR" evidence="10">
    <location>
        <begin position="975"/>
        <end position="1206"/>
    </location>
</feature>
<evidence type="ECO:0000259" key="7">
    <source>
        <dbReference type="Pfam" id="PF18052"/>
    </source>
</evidence>
<dbReference type="InterPro" id="IPR002182">
    <property type="entry name" value="NB-ARC"/>
</dbReference>
<protein>
    <recommendedName>
        <fullName evidence="14">Disease resistance protein RGA3</fullName>
    </recommendedName>
</protein>
<dbReference type="PANTHER" id="PTHR36766:SF70">
    <property type="entry name" value="DISEASE RESISTANCE PROTEIN RGA4"/>
    <property type="match status" value="1"/>
</dbReference>
<dbReference type="Gene3D" id="1.20.5.4130">
    <property type="match status" value="1"/>
</dbReference>
<dbReference type="Gene3D" id="3.40.50.300">
    <property type="entry name" value="P-loop containing nucleotide triphosphate hydrolases"/>
    <property type="match status" value="1"/>
</dbReference>
<dbReference type="InterPro" id="IPR056789">
    <property type="entry name" value="LRR_R13L1-DRL21"/>
</dbReference>
<dbReference type="Gene3D" id="1.10.8.430">
    <property type="entry name" value="Helical domain of apoptotic protease-activating factors"/>
    <property type="match status" value="1"/>
</dbReference>
<dbReference type="InterPro" id="IPR027417">
    <property type="entry name" value="P-loop_NTPase"/>
</dbReference>
<dbReference type="InterPro" id="IPR055414">
    <property type="entry name" value="LRR_R13L4/SHOC2-like"/>
</dbReference>
<evidence type="ECO:0000259" key="8">
    <source>
        <dbReference type="Pfam" id="PF23247"/>
    </source>
</evidence>
<dbReference type="InterPro" id="IPR058922">
    <property type="entry name" value="WHD_DRP"/>
</dbReference>
<dbReference type="SUPFAM" id="SSF52058">
    <property type="entry name" value="L domain-like"/>
    <property type="match status" value="3"/>
</dbReference>
<dbReference type="Pfam" id="PF23247">
    <property type="entry name" value="LRR_RPS2"/>
    <property type="match status" value="1"/>
</dbReference>
<evidence type="ECO:0000313" key="13">
    <source>
        <dbReference type="Proteomes" id="UP001054252"/>
    </source>
</evidence>
<dbReference type="GO" id="GO:0051707">
    <property type="term" value="P:response to other organism"/>
    <property type="evidence" value="ECO:0007669"/>
    <property type="project" value="UniProtKB-ARBA"/>
</dbReference>
<comment type="caution">
    <text evidence="12">The sequence shown here is derived from an EMBL/GenBank/DDBJ whole genome shotgun (WGS) entry which is preliminary data.</text>
</comment>
<dbReference type="InterPro" id="IPR041118">
    <property type="entry name" value="Rx_N"/>
</dbReference>
<dbReference type="InterPro" id="IPR057135">
    <property type="entry name" value="At4g27190-like_LRR"/>
</dbReference>
<feature type="domain" description="Disease resistance protein winged helix" evidence="9">
    <location>
        <begin position="453"/>
        <end position="528"/>
    </location>
</feature>
<dbReference type="Pfam" id="PF23598">
    <property type="entry name" value="LRR_14"/>
    <property type="match status" value="1"/>
</dbReference>
<name>A0AAV5KXH6_9ROSI</name>
<dbReference type="PANTHER" id="PTHR36766">
    <property type="entry name" value="PLANT BROAD-SPECTRUM MILDEW RESISTANCE PROTEIN RPW8"/>
    <property type="match status" value="1"/>
</dbReference>
<dbReference type="SUPFAM" id="SSF52540">
    <property type="entry name" value="P-loop containing nucleoside triphosphate hydrolases"/>
    <property type="match status" value="1"/>
</dbReference>
<dbReference type="EMBL" id="BPVZ01000082">
    <property type="protein sequence ID" value="GKV29295.1"/>
    <property type="molecule type" value="Genomic_DNA"/>
</dbReference>
<dbReference type="Gene3D" id="3.80.10.10">
    <property type="entry name" value="Ribonuclease Inhibitor"/>
    <property type="match status" value="5"/>
</dbReference>
<feature type="domain" description="Disease resistance protein At4g27190-like leucine-rich repeats" evidence="8">
    <location>
        <begin position="841"/>
        <end position="947"/>
    </location>
</feature>
<keyword evidence="1" id="KW-0433">Leucine-rich repeat</keyword>
<dbReference type="InterPro" id="IPR036388">
    <property type="entry name" value="WH-like_DNA-bd_sf"/>
</dbReference>
<dbReference type="Gene3D" id="1.10.10.10">
    <property type="entry name" value="Winged helix-like DNA-binding domain superfamily/Winged helix DNA-binding domain"/>
    <property type="match status" value="1"/>
</dbReference>
<evidence type="ECO:0000313" key="12">
    <source>
        <dbReference type="EMBL" id="GKV29295.1"/>
    </source>
</evidence>
<dbReference type="Pfam" id="PF25019">
    <property type="entry name" value="LRR_R13L1-DRL21"/>
    <property type="match status" value="1"/>
</dbReference>
<evidence type="ECO:0000256" key="2">
    <source>
        <dbReference type="ARBA" id="ARBA00022737"/>
    </source>
</evidence>
<dbReference type="GO" id="GO:0043531">
    <property type="term" value="F:ADP binding"/>
    <property type="evidence" value="ECO:0007669"/>
    <property type="project" value="InterPro"/>
</dbReference>
<keyword evidence="3" id="KW-0547">Nucleotide-binding</keyword>
<feature type="domain" description="Disease resistance N-terminal" evidence="7">
    <location>
        <begin position="29"/>
        <end position="118"/>
    </location>
</feature>